<protein>
    <recommendedName>
        <fullName evidence="1">TBC1 domain family member 30</fullName>
    </recommendedName>
</protein>
<feature type="compositionally biased region" description="Basic and acidic residues" evidence="2">
    <location>
        <begin position="659"/>
        <end position="679"/>
    </location>
</feature>
<evidence type="ECO:0000256" key="2">
    <source>
        <dbReference type="SAM" id="MobiDB-lite"/>
    </source>
</evidence>
<dbReference type="AlphaFoldDB" id="A0A8W8MR73"/>
<dbReference type="InterPro" id="IPR035969">
    <property type="entry name" value="Rab-GAP_TBC_sf"/>
</dbReference>
<feature type="compositionally biased region" description="Acidic residues" evidence="2">
    <location>
        <begin position="775"/>
        <end position="784"/>
    </location>
</feature>
<proteinExistence type="predicted"/>
<dbReference type="SMART" id="SM00164">
    <property type="entry name" value="TBC"/>
    <property type="match status" value="1"/>
</dbReference>
<evidence type="ECO:0000313" key="4">
    <source>
        <dbReference type="EnsemblMetazoa" id="G34747.1:cds"/>
    </source>
</evidence>
<feature type="domain" description="Rab-GAP TBC" evidence="3">
    <location>
        <begin position="171"/>
        <end position="380"/>
    </location>
</feature>
<feature type="compositionally biased region" description="Basic and acidic residues" evidence="2">
    <location>
        <begin position="824"/>
        <end position="833"/>
    </location>
</feature>
<name>A0A8W8MR73_MAGGI</name>
<feature type="region of interest" description="Disordered" evidence="2">
    <location>
        <begin position="729"/>
        <end position="866"/>
    </location>
</feature>
<dbReference type="Proteomes" id="UP000005408">
    <property type="component" value="Unassembled WGS sequence"/>
</dbReference>
<reference evidence="4" key="1">
    <citation type="submission" date="2022-08" db="UniProtKB">
        <authorList>
            <consortium name="EnsemblMetazoa"/>
        </authorList>
    </citation>
    <scope>IDENTIFICATION</scope>
    <source>
        <strain evidence="4">05x7-T-G4-1.051#20</strain>
    </source>
</reference>
<feature type="compositionally biased region" description="Polar residues" evidence="2">
    <location>
        <begin position="895"/>
        <end position="914"/>
    </location>
</feature>
<feature type="region of interest" description="Disordered" evidence="2">
    <location>
        <begin position="895"/>
        <end position="969"/>
    </location>
</feature>
<dbReference type="Gene3D" id="1.10.8.270">
    <property type="entry name" value="putative rabgap domain of human tbc1 domain family member 14 like domains"/>
    <property type="match status" value="1"/>
</dbReference>
<feature type="compositionally biased region" description="Polar residues" evidence="2">
    <location>
        <begin position="680"/>
        <end position="702"/>
    </location>
</feature>
<feature type="compositionally biased region" description="Low complexity" evidence="2">
    <location>
        <begin position="937"/>
        <end position="955"/>
    </location>
</feature>
<evidence type="ECO:0000259" key="3">
    <source>
        <dbReference type="PROSITE" id="PS50086"/>
    </source>
</evidence>
<dbReference type="PROSITE" id="PS50086">
    <property type="entry name" value="TBC_RABGAP"/>
    <property type="match status" value="1"/>
</dbReference>
<dbReference type="GO" id="GO:0005783">
    <property type="term" value="C:endoplasmic reticulum"/>
    <property type="evidence" value="ECO:0007669"/>
    <property type="project" value="TreeGrafter"/>
</dbReference>
<dbReference type="Pfam" id="PF00566">
    <property type="entry name" value="RabGAP-TBC"/>
    <property type="match status" value="1"/>
</dbReference>
<dbReference type="SUPFAM" id="SSF47923">
    <property type="entry name" value="Ypt/Rab-GAP domain of gyp1p"/>
    <property type="match status" value="2"/>
</dbReference>
<keyword evidence="5" id="KW-1185">Reference proteome</keyword>
<dbReference type="FunFam" id="1.10.8.270:FF:000009">
    <property type="entry name" value="TBC1 domain family member 30"/>
    <property type="match status" value="1"/>
</dbReference>
<dbReference type="Gene3D" id="1.10.472.80">
    <property type="entry name" value="Ypt/Rab-GAP domain of gyp1p, domain 3"/>
    <property type="match status" value="1"/>
</dbReference>
<dbReference type="EnsemblMetazoa" id="G34747.1">
    <property type="protein sequence ID" value="G34747.1:cds"/>
    <property type="gene ID" value="G34747"/>
</dbReference>
<sequence length="1004" mass="113216">MSSIGSLTDLSHHDRKTSIVDDLLCEIYDRWYDGRHDSFESDTFTECSSTSEVYHWHRNSFQLENDNKHSTRILPSVLQTQSVTELRKTVDELQHRINFVSSRLVRQLKRRDRRVAKLQHNSDLVTAILQASSQKRRIDTRIRFSLEPLPGDSAFDQWRDAMKAVARLPHGIPDSFRKKVWLSLADNYIREQCIDWTKTVRFAFNDRSNPDDDSLGIQIVKDLHRTGCSGFSGQENDEDRAVLKRVLLGYARWNKSIGYCQGFNVIAALLLEVMDRKEDDALKVMIYLIDHMLPDGYYAHNLRALSVDMAVFRDLLRVTFPKLSKHLDHLQSAAQDNTTGASYEPPLTNVFTMQWFLTLFATCLPKHIVLRVWDSILLEGSEILLRTALAIWGKLTKRILTASSADEFYSLMGVLTQETMDGRIFNADLLVKFIYACAPIPMQQLPELREKYTYNIRPFTSAGNSNRKAGSMLPSDEDDLDEEDLEAISCFTGIIPTANGANRGKGSDLDPSTADISMVGPGAYGMGGDSNQAVGSSVYLERMCTDIGSLKKQYSKLKQRQTQAHVIIAAASAKQQAKVKALTPHIDPPKAINHLFISKAMLPNVRGSKHRGGKAMMVPHFLQKGQKTSLNKQTVPETEATTESAESPVNIDNSVCDEVDCKPRGDQSDKSQEDDKSENVEQQNGVEETNQSENVRQEAVSENNDACKLMEEQKRHCAIEEKDKFEEGKVDGSMECRSGEDTKVERLDRQESVESSDCSVEDVFENGGMRREEAVEPDSDEEDLIREIDDMIQVCSSQLARSMEEEEEEEESENSQGEDLNENSPKHPQRDMKIYLPLRSISQDSTGEDEKCVQPGQNVEKQSRKINCGASPRMITMSQSLSLAQYAQSKRKMSSCSVESNTSKHLTDSDSGSVFSPEESESPRFFPGEKTSPTAGKSVSWSSDVHSPSHSKSTSFAMKKPFNPFPVRHFNENRAKTGIKLGMYKTSTFNQLEKQSKRRTLWSK</sequence>
<dbReference type="PANTHER" id="PTHR13399:SF4">
    <property type="entry name" value="TBC1 DOMAIN FAMILY MEMBER 30"/>
    <property type="match status" value="1"/>
</dbReference>
<feature type="compositionally biased region" description="Low complexity" evidence="2">
    <location>
        <begin position="634"/>
        <end position="649"/>
    </location>
</feature>
<dbReference type="InterPro" id="IPR032738">
    <property type="entry name" value="Tbc1d30_C"/>
</dbReference>
<dbReference type="Pfam" id="PF15733">
    <property type="entry name" value="DUF4682"/>
    <property type="match status" value="1"/>
</dbReference>
<feature type="compositionally biased region" description="Basic and acidic residues" evidence="2">
    <location>
        <begin position="729"/>
        <end position="752"/>
    </location>
</feature>
<accession>A0A8W8MR73</accession>
<feature type="region of interest" description="Disordered" evidence="2">
    <location>
        <begin position="622"/>
        <end position="702"/>
    </location>
</feature>
<evidence type="ECO:0000256" key="1">
    <source>
        <dbReference type="ARBA" id="ARBA00067508"/>
    </source>
</evidence>
<evidence type="ECO:0000313" key="5">
    <source>
        <dbReference type="Proteomes" id="UP000005408"/>
    </source>
</evidence>
<dbReference type="InterPro" id="IPR000195">
    <property type="entry name" value="Rab-GAP-TBC_dom"/>
</dbReference>
<dbReference type="PANTHER" id="PTHR13399">
    <property type="entry name" value="TRANSLOCON-ASSOCIATED PROTEIN TRAP , GAMMA SUBUNIT"/>
    <property type="match status" value="1"/>
</dbReference>
<dbReference type="FunFam" id="1.10.472.80:FF:000011">
    <property type="entry name" value="TBC1 domain family member 30"/>
    <property type="match status" value="1"/>
</dbReference>
<feature type="compositionally biased region" description="Acidic residues" evidence="2">
    <location>
        <begin position="804"/>
        <end position="813"/>
    </location>
</feature>
<organism evidence="4 5">
    <name type="scientific">Magallana gigas</name>
    <name type="common">Pacific oyster</name>
    <name type="synonym">Crassostrea gigas</name>
    <dbReference type="NCBI Taxonomy" id="29159"/>
    <lineage>
        <taxon>Eukaryota</taxon>
        <taxon>Metazoa</taxon>
        <taxon>Spiralia</taxon>
        <taxon>Lophotrochozoa</taxon>
        <taxon>Mollusca</taxon>
        <taxon>Bivalvia</taxon>
        <taxon>Autobranchia</taxon>
        <taxon>Pteriomorphia</taxon>
        <taxon>Ostreida</taxon>
        <taxon>Ostreoidea</taxon>
        <taxon>Ostreidae</taxon>
        <taxon>Magallana</taxon>
    </lineage>
</organism>